<dbReference type="STRING" id="81409.SAMN04515656_101213"/>
<dbReference type="RefSeq" id="WP_090304267.1">
    <property type="nucleotide sequence ID" value="NZ_FNRK01000001.1"/>
</dbReference>
<reference evidence="1 2" key="1">
    <citation type="submission" date="2016-10" db="EMBL/GenBank/DDBJ databases">
        <authorList>
            <person name="de Groot N.N."/>
        </authorList>
    </citation>
    <scope>NUCLEOTIDE SEQUENCE [LARGE SCALE GENOMIC DNA]</scope>
    <source>
        <strain evidence="1 2">SR12</strain>
    </source>
</reference>
<evidence type="ECO:0008006" key="3">
    <source>
        <dbReference type="Google" id="ProtNLM"/>
    </source>
</evidence>
<gene>
    <name evidence="1" type="ORF">SAMN04515656_101213</name>
</gene>
<dbReference type="EMBL" id="FNRK01000001">
    <property type="protein sequence ID" value="SDZ93977.1"/>
    <property type="molecule type" value="Genomic_DNA"/>
</dbReference>
<organism evidence="1 2">
    <name type="scientific">Eubacterium aggregans</name>
    <dbReference type="NCBI Taxonomy" id="81409"/>
    <lineage>
        <taxon>Bacteria</taxon>
        <taxon>Bacillati</taxon>
        <taxon>Bacillota</taxon>
        <taxon>Clostridia</taxon>
        <taxon>Eubacteriales</taxon>
        <taxon>Eubacteriaceae</taxon>
        <taxon>Eubacterium</taxon>
    </lineage>
</organism>
<proteinExistence type="predicted"/>
<evidence type="ECO:0000313" key="2">
    <source>
        <dbReference type="Proteomes" id="UP000199394"/>
    </source>
</evidence>
<evidence type="ECO:0000313" key="1">
    <source>
        <dbReference type="EMBL" id="SDZ93977.1"/>
    </source>
</evidence>
<name>A0A1H3X3L1_9FIRM</name>
<keyword evidence="2" id="KW-1185">Reference proteome</keyword>
<sequence>MHKIADFEMLVLDDSAILHGIKKGDSIYGITFDIARAKNGGFVIFSRDGSEHAELGIITFLGDVYTITDMNHRRVDMGHSSIIGIAVSMVRNIASDPAKTA</sequence>
<protein>
    <recommendedName>
        <fullName evidence="3">Peptidase S24/S26A/S26B/S26C domain-containing protein</fullName>
    </recommendedName>
</protein>
<dbReference type="AlphaFoldDB" id="A0A1H3X3L1"/>
<accession>A0A1H3X3L1</accession>
<dbReference type="Proteomes" id="UP000199394">
    <property type="component" value="Unassembled WGS sequence"/>
</dbReference>